<feature type="compositionally biased region" description="Low complexity" evidence="8">
    <location>
        <begin position="1080"/>
        <end position="1106"/>
    </location>
</feature>
<dbReference type="Proteomes" id="UP000008984">
    <property type="component" value="Unassembled WGS sequence"/>
</dbReference>
<dbReference type="HOGENOM" id="CLU_003998_0_0_1"/>
<dbReference type="KEGG" id="tre:TRIREDRAFT_2050"/>
<feature type="region of interest" description="Disordered" evidence="8">
    <location>
        <begin position="1"/>
        <end position="445"/>
    </location>
</feature>
<feature type="compositionally biased region" description="Basic and acidic residues" evidence="8">
    <location>
        <begin position="777"/>
        <end position="848"/>
    </location>
</feature>
<feature type="compositionally biased region" description="Low complexity" evidence="8">
    <location>
        <begin position="1435"/>
        <end position="1446"/>
    </location>
</feature>
<evidence type="ECO:0000259" key="9">
    <source>
        <dbReference type="SMART" id="SM00543"/>
    </source>
</evidence>
<keyword evidence="7" id="KW-0648">Protein biosynthesis</keyword>
<name>G0R9E1_HYPJQ</name>
<feature type="compositionally biased region" description="Low complexity" evidence="8">
    <location>
        <begin position="1"/>
        <end position="41"/>
    </location>
</feature>
<feature type="compositionally biased region" description="Polar residues" evidence="8">
    <location>
        <begin position="181"/>
        <end position="194"/>
    </location>
</feature>
<feature type="compositionally biased region" description="Polar residues" evidence="8">
    <location>
        <begin position="53"/>
        <end position="72"/>
    </location>
</feature>
<accession>G0R9E1</accession>
<dbReference type="GO" id="GO:0010494">
    <property type="term" value="C:cytoplasmic stress granule"/>
    <property type="evidence" value="ECO:0007669"/>
    <property type="project" value="UniProtKB-ARBA"/>
</dbReference>
<evidence type="ECO:0000313" key="11">
    <source>
        <dbReference type="Proteomes" id="UP000008984"/>
    </source>
</evidence>
<dbReference type="PANTHER" id="PTHR23253:SF9">
    <property type="entry name" value="EUKARYOTIC TRANSLATION INITIATION FACTOR 4 GAMMA 2"/>
    <property type="match status" value="1"/>
</dbReference>
<dbReference type="Gene3D" id="1.25.40.180">
    <property type="match status" value="1"/>
</dbReference>
<keyword evidence="6" id="KW-0694">RNA-binding</keyword>
<dbReference type="VEuPathDB" id="FungiDB:TRIREDRAFT_2050"/>
<keyword evidence="3" id="KW-0963">Cytoplasm</keyword>
<evidence type="ECO:0000256" key="5">
    <source>
        <dbReference type="ARBA" id="ARBA00022553"/>
    </source>
</evidence>
<dbReference type="GO" id="GO:0016281">
    <property type="term" value="C:eukaryotic translation initiation factor 4F complex"/>
    <property type="evidence" value="ECO:0007669"/>
    <property type="project" value="TreeGrafter"/>
</dbReference>
<proteinExistence type="inferred from homology"/>
<dbReference type="InterPro" id="IPR036211">
    <property type="entry name" value="eIF4G_eIF4E-bd_sf"/>
</dbReference>
<gene>
    <name evidence="10" type="ORF">TRIREDRAFT_2050</name>
</gene>
<feature type="compositionally biased region" description="Polar residues" evidence="8">
    <location>
        <begin position="228"/>
        <end position="274"/>
    </location>
</feature>
<dbReference type="STRING" id="431241.G0R9E1"/>
<feature type="region of interest" description="Disordered" evidence="8">
    <location>
        <begin position="1422"/>
        <end position="1585"/>
    </location>
</feature>
<feature type="compositionally biased region" description="Basic and acidic residues" evidence="8">
    <location>
        <begin position="633"/>
        <end position="658"/>
    </location>
</feature>
<feature type="region of interest" description="Disordered" evidence="8">
    <location>
        <begin position="588"/>
        <end position="880"/>
    </location>
</feature>
<feature type="region of interest" description="Disordered" evidence="8">
    <location>
        <begin position="520"/>
        <end position="551"/>
    </location>
</feature>
<feature type="region of interest" description="Disordered" evidence="8">
    <location>
        <begin position="1002"/>
        <end position="1049"/>
    </location>
</feature>
<feature type="compositionally biased region" description="Polar residues" evidence="8">
    <location>
        <begin position="427"/>
        <end position="442"/>
    </location>
</feature>
<comment type="subcellular location">
    <subcellularLocation>
        <location evidence="1">Cytoplasm</location>
    </subcellularLocation>
</comment>
<feature type="compositionally biased region" description="Basic residues" evidence="8">
    <location>
        <begin position="356"/>
        <end position="367"/>
    </location>
</feature>
<feature type="compositionally biased region" description="Polar residues" evidence="8">
    <location>
        <begin position="588"/>
        <end position="603"/>
    </location>
</feature>
<sequence>MTSPANQQTPIPATTTNAPTAPSYASAAGAPKKPAQAPVVASGSNAPLVVGSSAPTASAQNAKAASSPSPVNGKQPVPPAVPTVARSSFNGSGPDHFRKGSVTMAANGPSGFVPNGGSIAGAKSGIQFGYDSPAMGHSTPHVGHSAPIPVPDANNHHRVPSPAHSPAPIPQPSASGGRPPSSLQQPTNQMTFGSLGSDGDRHMRQGSVPPNPNLANQSGAHFRRESSHSVQSDSSRGNFGPQNNRNRNSFNPHATQFNNQMGFPPQNQFRTPGQNRGMPPSFQPNPRGYPNSPQPARSPALANLVPSLPGTPNMPPATMQPNMAMPNAPAYHYPPPIPASHQQQVQYPFPAVAAKMHSKPSYKKSKSRREYDRHFSQGSPLDTAHDAPTSAAWPQQQQQQQHHQRRFGSQGQRADTQWRAHDKNNMRPISSGIQKDGPSSPSLPLVDAPLSHPNSLDLSPENGGFELWLTWKNQTYGFPPQQMNQYGQPMTVPYYGGAMPYMGPPQPGAQAYNQQFAPPTFHQQSHSMSRTPSQPERPASASQPSQPAIVSSNPKALNAQANPNSFVKPRKSAAVQIKNLAGEVVDTSTFKQPASPVPAQTRTPPVIAASTPPQQKLDAPSHARTDSQSPSKTAKEIQEELKAKIQAEIRAASEKAAKQEAGAKAGAAEDASAKKAEAAEAKPEATPDVKPEEPKAEPAETKAEAKAEPQPEAAAKAEAPAPEKAAEKPAEEPAEKATEKAAEKPAETPAEAPKAEEPPAKSEEPAKSDEPEEDELERIIREMEEAEAKREAQEEEHRKKREAEKAAQKAAEEANQKKNAEEADRKLREQEREMERLEEEKERRREAAESSGKTLSVAEALAQMRSGNAPDKKDEPASVEAVADKLADFSIAGDKSGDAAGQKEKRVAKPAALNLAPIKTSAVEPPQPSAALQSLKSARFLQVMDQDIYPEGIKSPNPALNAAVAKKGKTFKYDAAFLLQFQKVFTEQPSLQFHQQIKQLIGDGDGNRSASRGQTPSSARQGSRGGGGFPGGSFGVPGGRTLPPGTTSADRMAIASGALPRPQVNPMASFQRPGAAFPASSSMSRTSSQNMRNNLPNSPRQSSRSTRGSRRNDMAAKEAQAAKTMPLTAGQEVKPITVSASGWKASSLGKAPSAATPQPGQLMDPEMVQRKVKAALNKMTPENFERISEQILAIASQSKDETDGRTLRQVIQLTFEKATDEAHWASMYAKFCKRMLETMSPDIRDENIKDKNGNVVSGGNLFRKYLLNRCQKEFERGWTTNLPEAPKDTEEGEKKTGEAAMLSDEYYAAAAAKRRGLGLVQFIGELFKLGMLTERIMHECVTKLVDYKGMPDEAEIESLCKLLRTIGANLDETDKGRPLMDIYFQRIQGMADLPELQSRMRFMLMDVIDLRKARWVSKEGNKGPKTLEEVRAEAEAQSAAKAQEAARTSQRGGPGGGRPPAGRGDARGFSGSFNQPSNQVGMDDLRRLKGSSVNRTSSSNVTLGPTSMLSSRSNSGRRFGPGGALGRGGDDSNSSSRAGTPGPTSSNAFSLLATMDDGHPASPPSAGPSPLMAKAVPATDKKDNE</sequence>
<feature type="compositionally biased region" description="Basic and acidic residues" evidence="8">
    <location>
        <begin position="416"/>
        <end position="425"/>
    </location>
</feature>
<dbReference type="GeneID" id="18483918"/>
<feature type="compositionally biased region" description="Low complexity" evidence="8">
    <location>
        <begin position="710"/>
        <end position="723"/>
    </location>
</feature>
<feature type="compositionally biased region" description="Basic and acidic residues" evidence="8">
    <location>
        <begin position="1422"/>
        <end position="1434"/>
    </location>
</feature>
<dbReference type="SMART" id="SM00543">
    <property type="entry name" value="MIF4G"/>
    <property type="match status" value="1"/>
</dbReference>
<dbReference type="InterPro" id="IPR003890">
    <property type="entry name" value="MIF4G-like_typ-3"/>
</dbReference>
<dbReference type="SUPFAM" id="SSF101489">
    <property type="entry name" value="Eukaryotic initiation factor 4f subunit eIF4g, eIF4e-binding domain"/>
    <property type="match status" value="1"/>
</dbReference>
<dbReference type="RefSeq" id="XP_006960947.1">
    <property type="nucleotide sequence ID" value="XM_006960885.1"/>
</dbReference>
<reference evidence="10 11" key="1">
    <citation type="journal article" date="2008" name="Nat. Biotechnol.">
        <title>Genome sequencing and analysis of the biomass-degrading fungus Trichoderma reesei (syn. Hypocrea jecorina).</title>
        <authorList>
            <person name="Martinez D."/>
            <person name="Berka R.M."/>
            <person name="Henrissat B."/>
            <person name="Saloheimo M."/>
            <person name="Arvas M."/>
            <person name="Baker S.E."/>
            <person name="Chapman J."/>
            <person name="Chertkov O."/>
            <person name="Coutinho P.M."/>
            <person name="Cullen D."/>
            <person name="Danchin E.G."/>
            <person name="Grigoriev I.V."/>
            <person name="Harris P."/>
            <person name="Jackson M."/>
            <person name="Kubicek C.P."/>
            <person name="Han C.S."/>
            <person name="Ho I."/>
            <person name="Larrondo L.F."/>
            <person name="de Leon A.L."/>
            <person name="Magnuson J.K."/>
            <person name="Merino S."/>
            <person name="Misra M."/>
            <person name="Nelson B."/>
            <person name="Putnam N."/>
            <person name="Robbertse B."/>
            <person name="Salamov A.A."/>
            <person name="Schmoll M."/>
            <person name="Terry A."/>
            <person name="Thayer N."/>
            <person name="Westerholm-Parvinen A."/>
            <person name="Schoch C.L."/>
            <person name="Yao J."/>
            <person name="Barabote R."/>
            <person name="Nelson M.A."/>
            <person name="Detter C."/>
            <person name="Bruce D."/>
            <person name="Kuske C.R."/>
            <person name="Xie G."/>
            <person name="Richardson P."/>
            <person name="Rokhsar D.S."/>
            <person name="Lucas S.M."/>
            <person name="Rubin E.M."/>
            <person name="Dunn-Coleman N."/>
            <person name="Ward M."/>
            <person name="Brettin T.S."/>
        </authorList>
    </citation>
    <scope>NUCLEOTIDE SEQUENCE [LARGE SCALE GENOMIC DNA]</scope>
    <source>
        <strain evidence="10 11">QM6a</strain>
    </source>
</reference>
<evidence type="ECO:0000256" key="8">
    <source>
        <dbReference type="SAM" id="MobiDB-lite"/>
    </source>
</evidence>
<feature type="compositionally biased region" description="Polar residues" evidence="8">
    <location>
        <begin position="1471"/>
        <end position="1480"/>
    </location>
</feature>
<dbReference type="GO" id="GO:0003729">
    <property type="term" value="F:mRNA binding"/>
    <property type="evidence" value="ECO:0007669"/>
    <property type="project" value="TreeGrafter"/>
</dbReference>
<evidence type="ECO:0000256" key="4">
    <source>
        <dbReference type="ARBA" id="ARBA00022540"/>
    </source>
</evidence>
<keyword evidence="4" id="KW-0396">Initiation factor</keyword>
<evidence type="ECO:0000256" key="2">
    <source>
        <dbReference type="ARBA" id="ARBA00005775"/>
    </source>
</evidence>
<dbReference type="PANTHER" id="PTHR23253">
    <property type="entry name" value="EUKARYOTIC TRANSLATION INITIATION FACTOR 4 GAMMA"/>
    <property type="match status" value="1"/>
</dbReference>
<feature type="compositionally biased region" description="Basic and acidic residues" evidence="8">
    <location>
        <begin position="753"/>
        <end position="769"/>
    </location>
</feature>
<dbReference type="Pfam" id="PF02854">
    <property type="entry name" value="MIF4G"/>
    <property type="match status" value="1"/>
</dbReference>
<evidence type="ECO:0000256" key="7">
    <source>
        <dbReference type="ARBA" id="ARBA00022917"/>
    </source>
</evidence>
<dbReference type="EMBL" id="GL985056">
    <property type="protein sequence ID" value="EGR53003.1"/>
    <property type="molecule type" value="Genomic_DNA"/>
</dbReference>
<feature type="compositionally biased region" description="Low complexity" evidence="8">
    <location>
        <begin position="1491"/>
        <end position="1502"/>
    </location>
</feature>
<organism evidence="11">
    <name type="scientific">Hypocrea jecorina (strain QM6a)</name>
    <name type="common">Trichoderma reesei</name>
    <dbReference type="NCBI Taxonomy" id="431241"/>
    <lineage>
        <taxon>Eukaryota</taxon>
        <taxon>Fungi</taxon>
        <taxon>Dikarya</taxon>
        <taxon>Ascomycota</taxon>
        <taxon>Pezizomycotina</taxon>
        <taxon>Sordariomycetes</taxon>
        <taxon>Hypocreomycetidae</taxon>
        <taxon>Hypocreales</taxon>
        <taxon>Hypocreaceae</taxon>
        <taxon>Trichoderma</taxon>
    </lineage>
</organism>
<protein>
    <recommendedName>
        <fullName evidence="9">MIF4G domain-containing protein</fullName>
    </recommendedName>
</protein>
<evidence type="ECO:0000256" key="3">
    <source>
        <dbReference type="ARBA" id="ARBA00022490"/>
    </source>
</evidence>
<feature type="region of interest" description="Disordered" evidence="8">
    <location>
        <begin position="1145"/>
        <end position="1164"/>
    </location>
</feature>
<feature type="domain" description="MIF4G" evidence="9">
    <location>
        <begin position="1169"/>
        <end position="1414"/>
    </location>
</feature>
<feature type="compositionally biased region" description="Gly residues" evidence="8">
    <location>
        <begin position="1023"/>
        <end position="1038"/>
    </location>
</feature>
<evidence type="ECO:0000256" key="1">
    <source>
        <dbReference type="ARBA" id="ARBA00004496"/>
    </source>
</evidence>
<dbReference type="OrthoDB" id="514777at2759"/>
<feature type="compositionally biased region" description="Basic and acidic residues" evidence="8">
    <location>
        <begin position="671"/>
        <end position="709"/>
    </location>
</feature>
<feature type="compositionally biased region" description="Polar residues" evidence="8">
    <location>
        <begin position="1008"/>
        <end position="1021"/>
    </location>
</feature>
<feature type="compositionally biased region" description="Low complexity" evidence="8">
    <location>
        <begin position="659"/>
        <end position="670"/>
    </location>
</feature>
<dbReference type="InterPro" id="IPR022745">
    <property type="entry name" value="eIF4G1_eIF4E-bd"/>
</dbReference>
<evidence type="ECO:0000256" key="6">
    <source>
        <dbReference type="ARBA" id="ARBA00022884"/>
    </source>
</evidence>
<feature type="compositionally biased region" description="Polar residues" evidence="8">
    <location>
        <begin position="1503"/>
        <end position="1514"/>
    </location>
</feature>
<dbReference type="eggNOG" id="KOG0401">
    <property type="taxonomic scope" value="Eukaryota"/>
</dbReference>
<feature type="compositionally biased region" description="Basic and acidic residues" evidence="8">
    <location>
        <begin position="724"/>
        <end position="746"/>
    </location>
</feature>
<dbReference type="FunFam" id="1.20.970.30:FF:000001">
    <property type="entry name" value="Eukaryotic translation initiation factor subunit eIF-4F, putative"/>
    <property type="match status" value="1"/>
</dbReference>
<keyword evidence="11" id="KW-1185">Reference proteome</keyword>
<evidence type="ECO:0000313" key="10">
    <source>
        <dbReference type="EMBL" id="EGR53003.1"/>
    </source>
</evidence>
<dbReference type="FunFam" id="1.25.40.180:FF:000020">
    <property type="entry name" value="Eukaryotic translation initiation factor subunit"/>
    <property type="match status" value="1"/>
</dbReference>
<dbReference type="Gene3D" id="1.20.970.30">
    <property type="entry name" value="eIF4G, eIF4E-binding domain"/>
    <property type="match status" value="1"/>
</dbReference>
<feature type="compositionally biased region" description="Basic and acidic residues" evidence="8">
    <location>
        <begin position="870"/>
        <end position="880"/>
    </location>
</feature>
<dbReference type="InterPro" id="IPR016024">
    <property type="entry name" value="ARM-type_fold"/>
</dbReference>
<dbReference type="GO" id="GO:0003743">
    <property type="term" value="F:translation initiation factor activity"/>
    <property type="evidence" value="ECO:0007669"/>
    <property type="project" value="UniProtKB-KW"/>
</dbReference>
<feature type="region of interest" description="Disordered" evidence="8">
    <location>
        <begin position="1063"/>
        <end position="1133"/>
    </location>
</feature>
<dbReference type="Pfam" id="PF12152">
    <property type="entry name" value="eIF_4G1"/>
    <property type="match status" value="1"/>
</dbReference>
<dbReference type="SUPFAM" id="SSF48371">
    <property type="entry name" value="ARM repeat"/>
    <property type="match status" value="1"/>
</dbReference>
<comment type="similarity">
    <text evidence="2">Belongs to the eukaryotic initiation factor 4G family.</text>
</comment>
<keyword evidence="5" id="KW-0597">Phosphoprotein</keyword>